<proteinExistence type="predicted"/>
<sequence length="50" mass="5831">MADFKRSDLKYNYSWTAAKENDNAKITGFPDSYLLDRNEGYEILHISTDI</sequence>
<evidence type="ECO:0000313" key="1">
    <source>
        <dbReference type="EMBL" id="RKS92716.1"/>
    </source>
</evidence>
<name>A0A495S068_9FLAO</name>
<dbReference type="EMBL" id="RBXA01000003">
    <property type="protein sequence ID" value="RKS92716.1"/>
    <property type="molecule type" value="Genomic_DNA"/>
</dbReference>
<organism evidence="1 2">
    <name type="scientific">Flavobacterium limicola</name>
    <dbReference type="NCBI Taxonomy" id="180441"/>
    <lineage>
        <taxon>Bacteria</taxon>
        <taxon>Pseudomonadati</taxon>
        <taxon>Bacteroidota</taxon>
        <taxon>Flavobacteriia</taxon>
        <taxon>Flavobacteriales</taxon>
        <taxon>Flavobacteriaceae</taxon>
        <taxon>Flavobacterium</taxon>
    </lineage>
</organism>
<dbReference type="RefSeq" id="WP_167445784.1">
    <property type="nucleotide sequence ID" value="NZ_RBXA01000003.1"/>
</dbReference>
<accession>A0A495S068</accession>
<protein>
    <submittedName>
        <fullName evidence="1">Uncharacterized protein</fullName>
    </submittedName>
</protein>
<dbReference type="Proteomes" id="UP000280091">
    <property type="component" value="Unassembled WGS sequence"/>
</dbReference>
<keyword evidence="2" id="KW-1185">Reference proteome</keyword>
<evidence type="ECO:0000313" key="2">
    <source>
        <dbReference type="Proteomes" id="UP000280091"/>
    </source>
</evidence>
<dbReference type="AlphaFoldDB" id="A0A495S068"/>
<gene>
    <name evidence="1" type="ORF">BC952_2632</name>
</gene>
<reference evidence="1 2" key="1">
    <citation type="submission" date="2018-10" db="EMBL/GenBank/DDBJ databases">
        <title>Genomic Encyclopedia of Archaeal and Bacterial Type Strains, Phase II (KMG-II): from individual species to whole genera.</title>
        <authorList>
            <person name="Goeker M."/>
        </authorList>
    </citation>
    <scope>NUCLEOTIDE SEQUENCE [LARGE SCALE GENOMIC DNA]</scope>
    <source>
        <strain evidence="1 2">DSM 15094</strain>
    </source>
</reference>
<comment type="caution">
    <text evidence="1">The sequence shown here is derived from an EMBL/GenBank/DDBJ whole genome shotgun (WGS) entry which is preliminary data.</text>
</comment>